<reference evidence="10 11" key="1">
    <citation type="journal article" date="2017" name="PLoS Biol.">
        <title>The sea cucumber genome provides insights into morphological evolution and visceral regeneration.</title>
        <authorList>
            <person name="Zhang X."/>
            <person name="Sun L."/>
            <person name="Yuan J."/>
            <person name="Sun Y."/>
            <person name="Gao Y."/>
            <person name="Zhang L."/>
            <person name="Li S."/>
            <person name="Dai H."/>
            <person name="Hamel J.F."/>
            <person name="Liu C."/>
            <person name="Yu Y."/>
            <person name="Liu S."/>
            <person name="Lin W."/>
            <person name="Guo K."/>
            <person name="Jin S."/>
            <person name="Xu P."/>
            <person name="Storey K.B."/>
            <person name="Huan P."/>
            <person name="Zhang T."/>
            <person name="Zhou Y."/>
            <person name="Zhang J."/>
            <person name="Lin C."/>
            <person name="Li X."/>
            <person name="Xing L."/>
            <person name="Huo D."/>
            <person name="Sun M."/>
            <person name="Wang L."/>
            <person name="Mercier A."/>
            <person name="Li F."/>
            <person name="Yang H."/>
            <person name="Xiang J."/>
        </authorList>
    </citation>
    <scope>NUCLEOTIDE SEQUENCE [LARGE SCALE GENOMIC DNA]</scope>
    <source>
        <strain evidence="10">Shaxun</strain>
        <tissue evidence="10">Muscle</tissue>
    </source>
</reference>
<dbReference type="GO" id="GO:0030182">
    <property type="term" value="P:neuron differentiation"/>
    <property type="evidence" value="ECO:0007669"/>
    <property type="project" value="TreeGrafter"/>
</dbReference>
<evidence type="ECO:0000313" key="10">
    <source>
        <dbReference type="EMBL" id="PIK34305.1"/>
    </source>
</evidence>
<dbReference type="SMART" id="SM00132">
    <property type="entry name" value="LIM"/>
    <property type="match status" value="1"/>
</dbReference>
<dbReference type="SUPFAM" id="SSF57716">
    <property type="entry name" value="Glucocorticoid receptor-like (DNA-binding domain)"/>
    <property type="match status" value="1"/>
</dbReference>
<comment type="subcellular location">
    <subcellularLocation>
        <location evidence="1">Nucleus</location>
    </subcellularLocation>
</comment>
<comment type="caution">
    <text evidence="10">The sequence shown here is derived from an EMBL/GenBank/DDBJ whole genome shotgun (WGS) entry which is preliminary data.</text>
</comment>
<dbReference type="GO" id="GO:0000977">
    <property type="term" value="F:RNA polymerase II transcription regulatory region sequence-specific DNA binding"/>
    <property type="evidence" value="ECO:0007669"/>
    <property type="project" value="TreeGrafter"/>
</dbReference>
<dbReference type="AlphaFoldDB" id="A0A2G8JF00"/>
<evidence type="ECO:0000256" key="4">
    <source>
        <dbReference type="ARBA" id="ARBA00023038"/>
    </source>
</evidence>
<dbReference type="PROSITE" id="PS50023">
    <property type="entry name" value="LIM_DOMAIN_2"/>
    <property type="match status" value="1"/>
</dbReference>
<feature type="non-terminal residue" evidence="10">
    <location>
        <position position="1"/>
    </location>
</feature>
<dbReference type="EMBL" id="MRZV01002220">
    <property type="protein sequence ID" value="PIK34305.1"/>
    <property type="molecule type" value="Genomic_DNA"/>
</dbReference>
<evidence type="ECO:0000256" key="8">
    <source>
        <dbReference type="PROSITE-ProRule" id="PRU00125"/>
    </source>
</evidence>
<feature type="non-terminal residue" evidence="10">
    <location>
        <position position="78"/>
    </location>
</feature>
<proteinExistence type="predicted"/>
<dbReference type="InterPro" id="IPR001781">
    <property type="entry name" value="Znf_LIM"/>
</dbReference>
<dbReference type="Proteomes" id="UP000230750">
    <property type="component" value="Unassembled WGS sequence"/>
</dbReference>
<dbReference type="GO" id="GO:0000981">
    <property type="term" value="F:DNA-binding transcription factor activity, RNA polymerase II-specific"/>
    <property type="evidence" value="ECO:0007669"/>
    <property type="project" value="TreeGrafter"/>
</dbReference>
<dbReference type="STRING" id="307972.A0A2G8JF00"/>
<dbReference type="OrthoDB" id="10068367at2759"/>
<evidence type="ECO:0000256" key="5">
    <source>
        <dbReference type="ARBA" id="ARBA00023125"/>
    </source>
</evidence>
<keyword evidence="7" id="KW-0539">Nucleus</keyword>
<evidence type="ECO:0000313" key="11">
    <source>
        <dbReference type="Proteomes" id="UP000230750"/>
    </source>
</evidence>
<protein>
    <submittedName>
        <fullName evidence="10">LIM/homeobox protein Awh</fullName>
    </submittedName>
</protein>
<gene>
    <name evidence="10" type="ORF">BSL78_28876</name>
</gene>
<accession>A0A2G8JF00</accession>
<name>A0A2G8JF00_STIJA</name>
<sequence length="78" mass="8762">HYSRICSACSRSIGPTDWVRHAKGFVYHLACFSCHHCKRQLSTGEEFALTGHKIRCRTHFQSSGHGSENDGEQTPSID</sequence>
<dbReference type="Pfam" id="PF00412">
    <property type="entry name" value="LIM"/>
    <property type="match status" value="1"/>
</dbReference>
<dbReference type="PROSITE" id="PS00478">
    <property type="entry name" value="LIM_DOMAIN_1"/>
    <property type="match status" value="1"/>
</dbReference>
<dbReference type="PANTHER" id="PTHR24208:SF127">
    <property type="entry name" value="LIM_HOMEOBOX PROTEIN AWH"/>
    <property type="match status" value="1"/>
</dbReference>
<organism evidence="10 11">
    <name type="scientific">Stichopus japonicus</name>
    <name type="common">Sea cucumber</name>
    <dbReference type="NCBI Taxonomy" id="307972"/>
    <lineage>
        <taxon>Eukaryota</taxon>
        <taxon>Metazoa</taxon>
        <taxon>Echinodermata</taxon>
        <taxon>Eleutherozoa</taxon>
        <taxon>Echinozoa</taxon>
        <taxon>Holothuroidea</taxon>
        <taxon>Aspidochirotacea</taxon>
        <taxon>Aspidochirotida</taxon>
        <taxon>Stichopodidae</taxon>
        <taxon>Apostichopus</taxon>
    </lineage>
</organism>
<evidence type="ECO:0000259" key="9">
    <source>
        <dbReference type="PROSITE" id="PS50023"/>
    </source>
</evidence>
<dbReference type="GO" id="GO:0005634">
    <property type="term" value="C:nucleus"/>
    <property type="evidence" value="ECO:0007669"/>
    <property type="project" value="UniProtKB-SubCell"/>
</dbReference>
<evidence type="ECO:0000256" key="6">
    <source>
        <dbReference type="ARBA" id="ARBA00023155"/>
    </source>
</evidence>
<evidence type="ECO:0000256" key="7">
    <source>
        <dbReference type="ARBA" id="ARBA00023242"/>
    </source>
</evidence>
<feature type="domain" description="LIM zinc-binding" evidence="9">
    <location>
        <begin position="4"/>
        <end position="66"/>
    </location>
</feature>
<keyword evidence="6 10" id="KW-0371">Homeobox</keyword>
<dbReference type="Gene3D" id="2.10.110.10">
    <property type="entry name" value="Cysteine Rich Protein"/>
    <property type="match status" value="1"/>
</dbReference>
<keyword evidence="2 8" id="KW-0479">Metal-binding</keyword>
<dbReference type="InterPro" id="IPR050453">
    <property type="entry name" value="LIM_Homeobox_TF"/>
</dbReference>
<keyword evidence="3 8" id="KW-0862">Zinc</keyword>
<evidence type="ECO:0000256" key="1">
    <source>
        <dbReference type="ARBA" id="ARBA00004123"/>
    </source>
</evidence>
<keyword evidence="11" id="KW-1185">Reference proteome</keyword>
<keyword evidence="4 8" id="KW-0440">LIM domain</keyword>
<dbReference type="PANTHER" id="PTHR24208">
    <property type="entry name" value="LIM/HOMEOBOX PROTEIN LHX"/>
    <property type="match status" value="1"/>
</dbReference>
<evidence type="ECO:0000256" key="3">
    <source>
        <dbReference type="ARBA" id="ARBA00022833"/>
    </source>
</evidence>
<keyword evidence="5 10" id="KW-0238">DNA-binding</keyword>
<dbReference type="GO" id="GO:0046872">
    <property type="term" value="F:metal ion binding"/>
    <property type="evidence" value="ECO:0007669"/>
    <property type="project" value="UniProtKB-KW"/>
</dbReference>
<evidence type="ECO:0000256" key="2">
    <source>
        <dbReference type="ARBA" id="ARBA00022723"/>
    </source>
</evidence>